<dbReference type="Gene3D" id="3.30.70.1450">
    <property type="entry name" value="Regulator of K+ conductance, C-terminal domain"/>
    <property type="match status" value="2"/>
</dbReference>
<feature type="transmembrane region" description="Helical" evidence="8">
    <location>
        <begin position="7"/>
        <end position="24"/>
    </location>
</feature>
<feature type="region of interest" description="Disordered" evidence="7">
    <location>
        <begin position="293"/>
        <end position="317"/>
    </location>
</feature>
<evidence type="ECO:0000313" key="10">
    <source>
        <dbReference type="EMBL" id="MCP1677091.1"/>
    </source>
</evidence>
<dbReference type="GO" id="GO:0006813">
    <property type="term" value="P:potassium ion transport"/>
    <property type="evidence" value="ECO:0007669"/>
    <property type="project" value="InterPro"/>
</dbReference>
<evidence type="ECO:0000256" key="4">
    <source>
        <dbReference type="ARBA" id="ARBA00022737"/>
    </source>
</evidence>
<reference evidence="10" key="1">
    <citation type="submission" date="2022-03" db="EMBL/GenBank/DDBJ databases">
        <title>Genomic Encyclopedia of Type Strains, Phase III (KMG-III): the genomes of soil and plant-associated and newly described type strains.</title>
        <authorList>
            <person name="Whitman W."/>
        </authorList>
    </citation>
    <scope>NUCLEOTIDE SEQUENCE</scope>
    <source>
        <strain evidence="10">ANL 6-2</strain>
    </source>
</reference>
<feature type="transmembrane region" description="Helical" evidence="8">
    <location>
        <begin position="408"/>
        <end position="439"/>
    </location>
</feature>
<feature type="domain" description="RCK C-terminal" evidence="9">
    <location>
        <begin position="203"/>
        <end position="291"/>
    </location>
</feature>
<protein>
    <submittedName>
        <fullName evidence="10">Di/tricarboxylate transporter</fullName>
    </submittedName>
</protein>
<keyword evidence="2" id="KW-0813">Transport</keyword>
<dbReference type="Pfam" id="PF03600">
    <property type="entry name" value="CitMHS"/>
    <property type="match status" value="1"/>
</dbReference>
<dbReference type="Pfam" id="PF02080">
    <property type="entry name" value="TrkA_C"/>
    <property type="match status" value="2"/>
</dbReference>
<feature type="domain" description="RCK C-terminal" evidence="9">
    <location>
        <begin position="306"/>
        <end position="392"/>
    </location>
</feature>
<dbReference type="Proteomes" id="UP001205843">
    <property type="component" value="Unassembled WGS sequence"/>
</dbReference>
<evidence type="ECO:0000313" key="11">
    <source>
        <dbReference type="Proteomes" id="UP001205843"/>
    </source>
</evidence>
<dbReference type="GO" id="GO:0008324">
    <property type="term" value="F:monoatomic cation transmembrane transporter activity"/>
    <property type="evidence" value="ECO:0007669"/>
    <property type="project" value="InterPro"/>
</dbReference>
<feature type="transmembrane region" description="Helical" evidence="8">
    <location>
        <begin position="539"/>
        <end position="557"/>
    </location>
</feature>
<feature type="transmembrane region" description="Helical" evidence="8">
    <location>
        <begin position="172"/>
        <end position="195"/>
    </location>
</feature>
<evidence type="ECO:0000256" key="5">
    <source>
        <dbReference type="ARBA" id="ARBA00022989"/>
    </source>
</evidence>
<dbReference type="InterPro" id="IPR006037">
    <property type="entry name" value="RCK_C"/>
</dbReference>
<evidence type="ECO:0000256" key="1">
    <source>
        <dbReference type="ARBA" id="ARBA00004141"/>
    </source>
</evidence>
<evidence type="ECO:0000256" key="8">
    <source>
        <dbReference type="SAM" id="Phobius"/>
    </source>
</evidence>
<proteinExistence type="predicted"/>
<dbReference type="RefSeq" id="WP_253485125.1">
    <property type="nucleotide sequence ID" value="NZ_JALJXV010000013.1"/>
</dbReference>
<dbReference type="InterPro" id="IPR004680">
    <property type="entry name" value="Cit_transptr-like_dom"/>
</dbReference>
<evidence type="ECO:0000256" key="7">
    <source>
        <dbReference type="SAM" id="MobiDB-lite"/>
    </source>
</evidence>
<feature type="compositionally biased region" description="Basic and acidic residues" evidence="7">
    <location>
        <begin position="297"/>
        <end position="309"/>
    </location>
</feature>
<dbReference type="EMBL" id="JALJXV010000013">
    <property type="protein sequence ID" value="MCP1677091.1"/>
    <property type="molecule type" value="Genomic_DNA"/>
</dbReference>
<dbReference type="InterPro" id="IPR051679">
    <property type="entry name" value="DASS-Related_Transporters"/>
</dbReference>
<dbReference type="InterPro" id="IPR036721">
    <property type="entry name" value="RCK_C_sf"/>
</dbReference>
<dbReference type="PANTHER" id="PTHR43652:SF2">
    <property type="entry name" value="BASIC AMINO ACID ANTIPORTER YFCC-RELATED"/>
    <property type="match status" value="1"/>
</dbReference>
<dbReference type="AlphaFoldDB" id="A0AAE3KDP3"/>
<evidence type="ECO:0000256" key="3">
    <source>
        <dbReference type="ARBA" id="ARBA00022692"/>
    </source>
</evidence>
<keyword evidence="5 8" id="KW-1133">Transmembrane helix</keyword>
<evidence type="ECO:0000256" key="6">
    <source>
        <dbReference type="ARBA" id="ARBA00023136"/>
    </source>
</evidence>
<feature type="transmembrane region" description="Helical" evidence="8">
    <location>
        <begin position="459"/>
        <end position="483"/>
    </location>
</feature>
<feature type="transmembrane region" description="Helical" evidence="8">
    <location>
        <begin position="578"/>
        <end position="598"/>
    </location>
</feature>
<keyword evidence="6 8" id="KW-0472">Membrane</keyword>
<comment type="subcellular location">
    <subcellularLocation>
        <location evidence="1">Membrane</location>
        <topology evidence="1">Multi-pass membrane protein</topology>
    </subcellularLocation>
</comment>
<keyword evidence="11" id="KW-1185">Reference proteome</keyword>
<feature type="transmembrane region" description="Helical" evidence="8">
    <location>
        <begin position="30"/>
        <end position="49"/>
    </location>
</feature>
<evidence type="ECO:0000256" key="2">
    <source>
        <dbReference type="ARBA" id="ARBA00022448"/>
    </source>
</evidence>
<sequence>MTPDQITLALILLATVVLFLWGRWRHDIVAATALLACVVAGILPADAAFSGFGHPAVITVACVLILSAGLQQSGAVDSLTRRFVPADGGPLLTMAALTGLAAVLSAFMNNVGALALLMPVAIQAAGRQGIPPGRLLMPMAFGSILGGMTTLIGTPPNLIVSGFRADTGLGTFGMFDFAPVGLAVAGVGVGFLLLLGWRLVPARERADAEGFETSSYVTEARVPEKARAVGMRLDEVEAALEDADAQVLGIVRNEVRVRAPDAARKLRAGDILVIEAEPESLATALSSVGLTLEEDVRDDKDDTPAKDGDDNGGDDDEATLLELTVLPDSSLSGRSATDVRLRDRFGVNLLAISRQGERSVARLRSTPLRAGDVLLMHGAPDALRDFAALHGCVPLAERALRIPDPRKALIASTIMAAAIAGAVLGLVPAAVAFAGGVLATMVFRVVPPRTIYDAVDWPVIVLLAALIPVAGAMATTGTADLLADGLLTHVAREHAVVSLVLILMVTMTLSDFMNNAATAAVMCPIAIGTAQQLGVSPDPFLMAVAVGASCAFLTPIGHQNNTLILGPGGFRFSDYWRLGLPMELLVIAVAVPMLLLVWPL</sequence>
<feature type="transmembrane region" description="Helical" evidence="8">
    <location>
        <begin position="495"/>
        <end position="527"/>
    </location>
</feature>
<gene>
    <name evidence="10" type="ORF">J2T57_004265</name>
</gene>
<accession>A0AAE3KDP3</accession>
<feature type="transmembrane region" description="Helical" evidence="8">
    <location>
        <begin position="134"/>
        <end position="152"/>
    </location>
</feature>
<name>A0AAE3KDP3_9GAMM</name>
<feature type="transmembrane region" description="Helical" evidence="8">
    <location>
        <begin position="94"/>
        <end position="122"/>
    </location>
</feature>
<keyword evidence="4" id="KW-0677">Repeat</keyword>
<dbReference type="PROSITE" id="PS51202">
    <property type="entry name" value="RCK_C"/>
    <property type="match status" value="2"/>
</dbReference>
<evidence type="ECO:0000259" key="9">
    <source>
        <dbReference type="PROSITE" id="PS51202"/>
    </source>
</evidence>
<organism evidence="10 11">
    <name type="scientific">Natronocella acetinitrilica</name>
    <dbReference type="NCBI Taxonomy" id="414046"/>
    <lineage>
        <taxon>Bacteria</taxon>
        <taxon>Pseudomonadati</taxon>
        <taxon>Pseudomonadota</taxon>
        <taxon>Gammaproteobacteria</taxon>
        <taxon>Chromatiales</taxon>
        <taxon>Ectothiorhodospiraceae</taxon>
        <taxon>Natronocella</taxon>
    </lineage>
</organism>
<keyword evidence="3 8" id="KW-0812">Transmembrane</keyword>
<dbReference type="SUPFAM" id="SSF116726">
    <property type="entry name" value="TrkA C-terminal domain-like"/>
    <property type="match status" value="2"/>
</dbReference>
<dbReference type="GO" id="GO:0005886">
    <property type="term" value="C:plasma membrane"/>
    <property type="evidence" value="ECO:0007669"/>
    <property type="project" value="TreeGrafter"/>
</dbReference>
<comment type="caution">
    <text evidence="10">The sequence shown here is derived from an EMBL/GenBank/DDBJ whole genome shotgun (WGS) entry which is preliminary data.</text>
</comment>
<dbReference type="PANTHER" id="PTHR43652">
    <property type="entry name" value="BASIC AMINO ACID ANTIPORTER YFCC-RELATED"/>
    <property type="match status" value="1"/>
</dbReference>